<proteinExistence type="predicted"/>
<comment type="caution">
    <text evidence="2">The sequence shown here is derived from an EMBL/GenBank/DDBJ whole genome shotgun (WGS) entry which is preliminary data.</text>
</comment>
<dbReference type="GO" id="GO:0019005">
    <property type="term" value="C:SCF ubiquitin ligase complex"/>
    <property type="evidence" value="ECO:0007669"/>
    <property type="project" value="TreeGrafter"/>
</dbReference>
<dbReference type="InterPro" id="IPR001611">
    <property type="entry name" value="Leu-rich_rpt"/>
</dbReference>
<reference evidence="2" key="1">
    <citation type="submission" date="2022-08" db="EMBL/GenBank/DDBJ databases">
        <authorList>
            <person name="Gutierrez-Valencia J."/>
        </authorList>
    </citation>
    <scope>NUCLEOTIDE SEQUENCE</scope>
</reference>
<dbReference type="Pfam" id="PF25372">
    <property type="entry name" value="DUF7885"/>
    <property type="match status" value="2"/>
</dbReference>
<feature type="domain" description="F-box/LRR-repeat protein 15-like leucin rich repeat" evidence="1">
    <location>
        <begin position="114"/>
        <end position="264"/>
    </location>
</feature>
<protein>
    <recommendedName>
        <fullName evidence="1">F-box/LRR-repeat protein 15-like leucin rich repeat domain-containing protein</fullName>
    </recommendedName>
</protein>
<evidence type="ECO:0000313" key="2">
    <source>
        <dbReference type="EMBL" id="CAI0424031.1"/>
    </source>
</evidence>
<dbReference type="InterPro" id="IPR032675">
    <property type="entry name" value="LRR_dom_sf"/>
</dbReference>
<dbReference type="SUPFAM" id="SSF52058">
    <property type="entry name" value="L domain-like"/>
    <property type="match status" value="1"/>
</dbReference>
<dbReference type="PANTHER" id="PTHR13318:SF105">
    <property type="entry name" value="F-BOX_LRR-REPEAT PROTEIN 3"/>
    <property type="match status" value="1"/>
</dbReference>
<dbReference type="Proteomes" id="UP001154282">
    <property type="component" value="Unassembled WGS sequence"/>
</dbReference>
<dbReference type="Pfam" id="PF13516">
    <property type="entry name" value="LRR_6"/>
    <property type="match status" value="1"/>
</dbReference>
<dbReference type="SUPFAM" id="SSF81383">
    <property type="entry name" value="F-box domain"/>
    <property type="match status" value="1"/>
</dbReference>
<dbReference type="EMBL" id="CAMGYJ010000005">
    <property type="protein sequence ID" value="CAI0424031.1"/>
    <property type="molecule type" value="Genomic_DNA"/>
</dbReference>
<dbReference type="InterPro" id="IPR057207">
    <property type="entry name" value="FBXL15_LRR"/>
</dbReference>
<dbReference type="SUPFAM" id="SSF52047">
    <property type="entry name" value="RNI-like"/>
    <property type="match status" value="2"/>
</dbReference>
<dbReference type="FunFam" id="3.80.10.10:FF:000276">
    <property type="entry name" value="F-box/LRR-repeat protein 3"/>
    <property type="match status" value="1"/>
</dbReference>
<dbReference type="Gene3D" id="3.80.10.10">
    <property type="entry name" value="Ribonuclease Inhibitor"/>
    <property type="match status" value="4"/>
</dbReference>
<feature type="domain" description="F-box/LRR-repeat protein 15-like leucin rich repeat" evidence="1">
    <location>
        <begin position="336"/>
        <end position="493"/>
    </location>
</feature>
<gene>
    <name evidence="2" type="ORF">LITE_LOCUS19761</name>
</gene>
<accession>A0AAV0KSQ6</accession>
<evidence type="ECO:0000259" key="1">
    <source>
        <dbReference type="Pfam" id="PF25372"/>
    </source>
</evidence>
<dbReference type="SMART" id="SM00367">
    <property type="entry name" value="LRR_CC"/>
    <property type="match status" value="18"/>
</dbReference>
<dbReference type="InterPro" id="IPR006553">
    <property type="entry name" value="Leu-rich_rpt_Cys-con_subtyp"/>
</dbReference>
<keyword evidence="3" id="KW-1185">Reference proteome</keyword>
<evidence type="ECO:0000313" key="3">
    <source>
        <dbReference type="Proteomes" id="UP001154282"/>
    </source>
</evidence>
<dbReference type="PANTHER" id="PTHR13318">
    <property type="entry name" value="PARTNER OF PAIRED, ISOFORM B-RELATED"/>
    <property type="match status" value="1"/>
</dbReference>
<dbReference type="AlphaFoldDB" id="A0AAV0KSQ6"/>
<dbReference type="CDD" id="cd22159">
    <property type="entry name" value="F-box_AtTIR1-like"/>
    <property type="match status" value="1"/>
</dbReference>
<organism evidence="2 3">
    <name type="scientific">Linum tenue</name>
    <dbReference type="NCBI Taxonomy" id="586396"/>
    <lineage>
        <taxon>Eukaryota</taxon>
        <taxon>Viridiplantae</taxon>
        <taxon>Streptophyta</taxon>
        <taxon>Embryophyta</taxon>
        <taxon>Tracheophyta</taxon>
        <taxon>Spermatophyta</taxon>
        <taxon>Magnoliopsida</taxon>
        <taxon>eudicotyledons</taxon>
        <taxon>Gunneridae</taxon>
        <taxon>Pentapetalae</taxon>
        <taxon>rosids</taxon>
        <taxon>fabids</taxon>
        <taxon>Malpighiales</taxon>
        <taxon>Linaceae</taxon>
        <taxon>Linum</taxon>
    </lineage>
</organism>
<dbReference type="FunFam" id="3.80.10.10:FF:001072">
    <property type="entry name" value="F-box/LRR-repeat protein 3"/>
    <property type="match status" value="1"/>
</dbReference>
<sequence>MKRHRNATAPGTDTATQNTSAAAAYNLFDLLSDEIVFAILDFLAASNPLDTKSFSLVCRSFYLVESRHRRVLRPLRHDHLPRILSRYPNVARLDLSLCPRITDASLALVSRTSSADSLRSIDLSRSRFFSYSGLLSLVLNCRNLVEIDLSNATQLRDAAASAVAEAKNLEKLWLGRCKLITDMGVGCIAVGCKKLKLISFKWCLGVTDLGVELIAVKCKELRSLDLSYLPVTNECLPAILKLQYLEDLVLEGCFGIDDDGLAALQHGCKSLKMLDMSSCQNITHVGLSSLISGAGRLQQLTLAYGSSVTLALANSLKMLPSLQSIKLDGCFVTSSGLKAIGSLCISLKELSLSKCVGVTDDGLSSLVIKQRDLKKLDITCCRKITDVSIAHITSTCTNLASLRMESCTLVPREAFVLVGQRCHLLEELDLTDNEIDDEGLKSISRCAKLSSLKLGICLNISDDGLSHIGAYCSKLTELDLYRSAGITDPGILAIASGCPDIEMINMSYCQDITDSSLISLSKCSKLKTFESRGCPLITSLGLAAIAVGCRQLNKLDIKKCHNISDAGMLPLSHFSQNLRQITLSYTSVTDVGLLSLASISCLQSITVLHLKGLTASGLAAALLACGGLIKVKLHASFKPLLPQLLFEHLEARGCVFEWRDKEFQAELDPQCWKLQLEDVAQ</sequence>
<dbReference type="GO" id="GO:0031146">
    <property type="term" value="P:SCF-dependent proteasomal ubiquitin-dependent protein catabolic process"/>
    <property type="evidence" value="ECO:0007669"/>
    <property type="project" value="TreeGrafter"/>
</dbReference>
<name>A0AAV0KSQ6_9ROSI</name>
<dbReference type="InterPro" id="IPR036047">
    <property type="entry name" value="F-box-like_dom_sf"/>
</dbReference>